<comment type="caution">
    <text evidence="11">The sequence shown here is derived from an EMBL/GenBank/DDBJ whole genome shotgun (WGS) entry which is preliminary data.</text>
</comment>
<feature type="domain" description="Reverse transcriptase" evidence="10">
    <location>
        <begin position="133"/>
        <end position="363"/>
    </location>
</feature>
<keyword evidence="3" id="KW-0548">Nucleotidyltransferase</keyword>
<dbReference type="InterPro" id="IPR043502">
    <property type="entry name" value="DNA/RNA_pol_sf"/>
</dbReference>
<dbReference type="Pfam" id="PF00078">
    <property type="entry name" value="RVT_1"/>
    <property type="match status" value="1"/>
</dbReference>
<gene>
    <name evidence="11" type="ORF">NO357_14135</name>
</gene>
<keyword evidence="6 11" id="KW-0695">RNA-directed DNA polymerase</keyword>
<dbReference type="PRINTS" id="PR00866">
    <property type="entry name" value="RNADNAPOLMS"/>
</dbReference>
<dbReference type="Proteomes" id="UP001226762">
    <property type="component" value="Unassembled WGS sequence"/>
</dbReference>
<dbReference type="GO" id="GO:0046872">
    <property type="term" value="F:metal ion binding"/>
    <property type="evidence" value="ECO:0007669"/>
    <property type="project" value="UniProtKB-KW"/>
</dbReference>
<evidence type="ECO:0000256" key="4">
    <source>
        <dbReference type="ARBA" id="ARBA00022723"/>
    </source>
</evidence>
<evidence type="ECO:0000256" key="7">
    <source>
        <dbReference type="ARBA" id="ARBA00023118"/>
    </source>
</evidence>
<evidence type="ECO:0000259" key="10">
    <source>
        <dbReference type="PROSITE" id="PS50878"/>
    </source>
</evidence>
<dbReference type="SUPFAM" id="SSF56672">
    <property type="entry name" value="DNA/RNA polymerases"/>
    <property type="match status" value="1"/>
</dbReference>
<evidence type="ECO:0000256" key="8">
    <source>
        <dbReference type="ARBA" id="ARBA00034120"/>
    </source>
</evidence>
<dbReference type="GO" id="GO:0003723">
    <property type="term" value="F:RNA binding"/>
    <property type="evidence" value="ECO:0007669"/>
    <property type="project" value="InterPro"/>
</dbReference>
<dbReference type="EC" id="2.7.7.49" evidence="1"/>
<dbReference type="GO" id="GO:0003964">
    <property type="term" value="F:RNA-directed DNA polymerase activity"/>
    <property type="evidence" value="ECO:0007669"/>
    <property type="project" value="UniProtKB-KW"/>
</dbReference>
<comment type="catalytic activity">
    <reaction evidence="9">
        <text>DNA(n) + a 2'-deoxyribonucleoside 5'-triphosphate = DNA(n+1) + diphosphate</text>
        <dbReference type="Rhea" id="RHEA:22508"/>
        <dbReference type="Rhea" id="RHEA-COMP:17339"/>
        <dbReference type="Rhea" id="RHEA-COMP:17340"/>
        <dbReference type="ChEBI" id="CHEBI:33019"/>
        <dbReference type="ChEBI" id="CHEBI:61560"/>
        <dbReference type="ChEBI" id="CHEBI:173112"/>
        <dbReference type="EC" id="2.7.7.49"/>
    </reaction>
</comment>
<evidence type="ECO:0000256" key="1">
    <source>
        <dbReference type="ARBA" id="ARBA00012493"/>
    </source>
</evidence>
<sequence length="430" mass="47652">MNFKDFSTSIAATLTACDWTPSALADRLQRLLPPRLHHHAAPLAATLSARFPKAYAPRRHDLAAALRNTHEMAAIWHHARQHQTWPAPETAPPRFLPLPAFRDLGLPSLSTRAELADWLGLTPEQLTRFADLNALSNRTENAFAPHYRFHILTKASGGERLIEEPKPLLKRLQRRLLSGLLNRVPSSPAAYGFVPGRNCLQAAARHAGEAVVLRFDLREFFNSIAYSRVFGLYRCLGYPGAVASDLTGLTTLATPPYILHRLSRRHDKRLSNRHLPQGAPTSPALANLCAHGLDRRLDGLARRFGAVYTRYADDLTFSGDAAIARPLLRILPEIAENEGFALNPAKTGASGRGQRQTVTGLVINRHLNIPRPAYDRLKATVHHLSNPADPRLADPAFLARLSGQITWLEQVNPPRGAKLRERLARALDPL</sequence>
<name>A0AAE4B586_9RHOB</name>
<evidence type="ECO:0000256" key="6">
    <source>
        <dbReference type="ARBA" id="ARBA00022918"/>
    </source>
</evidence>
<evidence type="ECO:0000313" key="11">
    <source>
        <dbReference type="EMBL" id="MDQ2091040.1"/>
    </source>
</evidence>
<keyword evidence="5" id="KW-0460">Magnesium</keyword>
<accession>A0AAE4B586</accession>
<dbReference type="InterPro" id="IPR051083">
    <property type="entry name" value="GrpII_Intron_Splice-Mob/Def"/>
</dbReference>
<dbReference type="PANTHER" id="PTHR34047:SF7">
    <property type="entry name" value="RNA-DIRECTED DNA POLYMERASE"/>
    <property type="match status" value="1"/>
</dbReference>
<dbReference type="EMBL" id="JANHAX010000004">
    <property type="protein sequence ID" value="MDQ2091040.1"/>
    <property type="molecule type" value="Genomic_DNA"/>
</dbReference>
<evidence type="ECO:0000256" key="5">
    <source>
        <dbReference type="ARBA" id="ARBA00022842"/>
    </source>
</evidence>
<reference evidence="11" key="1">
    <citation type="submission" date="2022-07" db="EMBL/GenBank/DDBJ databases">
        <authorList>
            <person name="Otstavnykh N."/>
            <person name="Isaeva M."/>
            <person name="Bystritskaya E."/>
        </authorList>
    </citation>
    <scope>NUCLEOTIDE SEQUENCE</scope>
    <source>
        <strain evidence="11">KCTC 52189</strain>
    </source>
</reference>
<comment type="similarity">
    <text evidence="8">Belongs to the bacterial reverse transcriptase family.</text>
</comment>
<dbReference type="RefSeq" id="WP_306736328.1">
    <property type="nucleotide sequence ID" value="NZ_JANHAX010000004.1"/>
</dbReference>
<dbReference type="PANTHER" id="PTHR34047">
    <property type="entry name" value="NUCLEAR INTRON MATURASE 1, MITOCHONDRIAL-RELATED"/>
    <property type="match status" value="1"/>
</dbReference>
<reference evidence="11" key="2">
    <citation type="submission" date="2023-02" db="EMBL/GenBank/DDBJ databases">
        <title>'Rhodoalgimonas zhirmunskyi' gen. nov., isolated from a red alga.</title>
        <authorList>
            <person name="Nedashkovskaya O.I."/>
            <person name="Otstavnykh N.Y."/>
            <person name="Bystritskaya E.P."/>
            <person name="Balabanova L.A."/>
            <person name="Isaeva M.P."/>
        </authorList>
    </citation>
    <scope>NUCLEOTIDE SEQUENCE</scope>
    <source>
        <strain evidence="11">KCTC 52189</strain>
    </source>
</reference>
<dbReference type="PROSITE" id="PS51257">
    <property type="entry name" value="PROKAR_LIPOPROTEIN"/>
    <property type="match status" value="1"/>
</dbReference>
<dbReference type="InterPro" id="IPR000123">
    <property type="entry name" value="Reverse_transcriptase_msDNA"/>
</dbReference>
<evidence type="ECO:0000256" key="2">
    <source>
        <dbReference type="ARBA" id="ARBA00022679"/>
    </source>
</evidence>
<evidence type="ECO:0000313" key="12">
    <source>
        <dbReference type="Proteomes" id="UP001226762"/>
    </source>
</evidence>
<keyword evidence="2" id="KW-0808">Transferase</keyword>
<keyword evidence="12" id="KW-1185">Reference proteome</keyword>
<dbReference type="PROSITE" id="PS50878">
    <property type="entry name" value="RT_POL"/>
    <property type="match status" value="1"/>
</dbReference>
<protein>
    <recommendedName>
        <fullName evidence="1">RNA-directed DNA polymerase</fullName>
        <ecNumber evidence="1">2.7.7.49</ecNumber>
    </recommendedName>
</protein>
<organism evidence="11 12">
    <name type="scientific">Marimonas arenosa</name>
    <dbReference type="NCBI Taxonomy" id="1795305"/>
    <lineage>
        <taxon>Bacteria</taxon>
        <taxon>Pseudomonadati</taxon>
        <taxon>Pseudomonadota</taxon>
        <taxon>Alphaproteobacteria</taxon>
        <taxon>Rhodobacterales</taxon>
        <taxon>Paracoccaceae</taxon>
        <taxon>Marimonas</taxon>
    </lineage>
</organism>
<dbReference type="CDD" id="cd03487">
    <property type="entry name" value="RT_Bac_retron_II"/>
    <property type="match status" value="1"/>
</dbReference>
<keyword evidence="4" id="KW-0479">Metal-binding</keyword>
<proteinExistence type="inferred from homology"/>
<evidence type="ECO:0000256" key="3">
    <source>
        <dbReference type="ARBA" id="ARBA00022695"/>
    </source>
</evidence>
<keyword evidence="7" id="KW-0051">Antiviral defense</keyword>
<dbReference type="GO" id="GO:0051607">
    <property type="term" value="P:defense response to virus"/>
    <property type="evidence" value="ECO:0007669"/>
    <property type="project" value="UniProtKB-KW"/>
</dbReference>
<dbReference type="AlphaFoldDB" id="A0AAE4B586"/>
<dbReference type="InterPro" id="IPR000477">
    <property type="entry name" value="RT_dom"/>
</dbReference>
<evidence type="ECO:0000256" key="9">
    <source>
        <dbReference type="ARBA" id="ARBA00048173"/>
    </source>
</evidence>